<keyword evidence="3" id="KW-0964">Secreted</keyword>
<dbReference type="InterPro" id="IPR016274">
    <property type="entry name" value="Histidine_acid_Pase_euk"/>
</dbReference>
<evidence type="ECO:0000256" key="5">
    <source>
        <dbReference type="ARBA" id="ARBA00023157"/>
    </source>
</evidence>
<comment type="subcellular location">
    <subcellularLocation>
        <location evidence="1">Secreted</location>
    </subcellularLocation>
</comment>
<evidence type="ECO:0000256" key="11">
    <source>
        <dbReference type="ARBA" id="ARBA00043721"/>
    </source>
</evidence>
<proteinExistence type="predicted"/>
<dbReference type="EMBL" id="JACAZF010000011">
    <property type="protein sequence ID" value="KAF7292630.1"/>
    <property type="molecule type" value="Genomic_DNA"/>
</dbReference>
<dbReference type="GeneID" id="59350648"/>
<evidence type="ECO:0000256" key="10">
    <source>
        <dbReference type="ARBA" id="ARBA00043675"/>
    </source>
</evidence>
<evidence type="ECO:0000313" key="20">
    <source>
        <dbReference type="Proteomes" id="UP000636479"/>
    </source>
</evidence>
<dbReference type="Pfam" id="PF00328">
    <property type="entry name" value="His_Phos_2"/>
    <property type="match status" value="2"/>
</dbReference>
<dbReference type="OrthoDB" id="6509975at2759"/>
<evidence type="ECO:0000256" key="2">
    <source>
        <dbReference type="ARBA" id="ARBA00011245"/>
    </source>
</evidence>
<dbReference type="PROSITE" id="PS00778">
    <property type="entry name" value="HIS_ACID_PHOSPHAT_2"/>
    <property type="match status" value="1"/>
</dbReference>
<dbReference type="GO" id="GO:0003993">
    <property type="term" value="F:acid phosphatase activity"/>
    <property type="evidence" value="ECO:0007669"/>
    <property type="project" value="TreeGrafter"/>
</dbReference>
<sequence length="484" mass="53275">MLLVMLGQLFPASLLLLSSAKTNSVTTPSTISKSWGAYTPYFAVGAYEPPPKQCVIEQAHILERHGARFPTSGSGASIKEAIEKLQKPATYNDPRMKFLKNFTYSLGVADLVPFGALQCVLYYSFDHPTVMVIGLDYRGRSSTIATENFSALTTYPLYEPRVDSEWWTVRRIGPLVRRLSGFPVLMKSLMKHAGFSAASQDIYKPTLNVVLSEAGNDTLDDNGCPNAGSSDTQTAAWLSIFAPSITKRLNAGAPGANLVDSDTYALIAMCAFHTVATAQGSNLTLSPFCDLFDKGDFMDFEYAMDLDKYYGTGYGAFLGRVQGVGYINELISRLTSTPVNDSTQTNTTLTSNPETFPLNRTIYADFSHDNQIIAIFTAMGLFRQQKALDPTSRTAESGRTWLASHLVPFSARMTVERLLCGPKEHKTKSVRIFVNDELQPLEFCAGSNADKQMTRAGICKLERFLESQSYARNGGEGEWDECFT</sequence>
<dbReference type="InterPro" id="IPR029033">
    <property type="entry name" value="His_PPase_superfam"/>
</dbReference>
<reference evidence="19" key="1">
    <citation type="submission" date="2020-05" db="EMBL/GenBank/DDBJ databases">
        <title>Mycena genomes resolve the evolution of fungal bioluminescence.</title>
        <authorList>
            <person name="Tsai I.J."/>
        </authorList>
    </citation>
    <scope>NUCLEOTIDE SEQUENCE</scope>
    <source>
        <strain evidence="19">171206Taipei</strain>
    </source>
</reference>
<dbReference type="AlphaFoldDB" id="A0A8H6S799"/>
<dbReference type="SUPFAM" id="SSF53254">
    <property type="entry name" value="Phosphoglycerate mutase-like"/>
    <property type="match status" value="1"/>
</dbReference>
<evidence type="ECO:0000256" key="16">
    <source>
        <dbReference type="PIRSR" id="PIRSR000894-1"/>
    </source>
</evidence>
<dbReference type="Gene3D" id="3.40.50.1240">
    <property type="entry name" value="Phosphoglycerate mutase-like"/>
    <property type="match status" value="2"/>
</dbReference>
<dbReference type="Proteomes" id="UP000636479">
    <property type="component" value="Unassembled WGS sequence"/>
</dbReference>
<evidence type="ECO:0000256" key="6">
    <source>
        <dbReference type="ARBA" id="ARBA00023180"/>
    </source>
</evidence>
<keyword evidence="6" id="KW-0325">Glycoprotein</keyword>
<keyword evidence="5 17" id="KW-1015">Disulfide bond</keyword>
<dbReference type="InterPro" id="IPR000560">
    <property type="entry name" value="His_Pase_clade-2"/>
</dbReference>
<keyword evidence="4" id="KW-0378">Hydrolase</keyword>
<evidence type="ECO:0000256" key="14">
    <source>
        <dbReference type="ARBA" id="ARBA00044106"/>
    </source>
</evidence>
<evidence type="ECO:0000256" key="1">
    <source>
        <dbReference type="ARBA" id="ARBA00004613"/>
    </source>
</evidence>
<evidence type="ECO:0000256" key="8">
    <source>
        <dbReference type="ARBA" id="ARBA00042300"/>
    </source>
</evidence>
<evidence type="ECO:0000256" key="17">
    <source>
        <dbReference type="PIRSR" id="PIRSR000894-2"/>
    </source>
</evidence>
<comment type="catalytic activity">
    <reaction evidence="12">
        <text>1D-myo-inositol 1,2,4,5,6-pentakisphosphate + H2O = 1D-myo-inositol 1,2,5,6-tetrakisphosphate + phosphate</text>
        <dbReference type="Rhea" id="RHEA:77115"/>
        <dbReference type="ChEBI" id="CHEBI:15377"/>
        <dbReference type="ChEBI" id="CHEBI:43474"/>
        <dbReference type="ChEBI" id="CHEBI:57798"/>
        <dbReference type="ChEBI" id="CHEBI:195535"/>
    </reaction>
    <physiologicalReaction direction="left-to-right" evidence="12">
        <dbReference type="Rhea" id="RHEA:77116"/>
    </physiologicalReaction>
</comment>
<comment type="catalytic activity">
    <reaction evidence="11">
        <text>1D-myo-inositol 1,2,6-trisphosphate + H2O = 1D-myo-inositol 1,2-bisphosphate + phosphate</text>
        <dbReference type="Rhea" id="RHEA:77131"/>
        <dbReference type="ChEBI" id="CHEBI:15377"/>
        <dbReference type="ChEBI" id="CHEBI:43474"/>
        <dbReference type="ChEBI" id="CHEBI:195537"/>
        <dbReference type="ChEBI" id="CHEBI:195539"/>
    </reaction>
    <physiologicalReaction direction="left-to-right" evidence="11">
        <dbReference type="Rhea" id="RHEA:77132"/>
    </physiologicalReaction>
</comment>
<feature type="disulfide bond" evidence="17">
    <location>
        <begin position="54"/>
        <end position="420"/>
    </location>
</feature>
<accession>A0A8H6S799</accession>
<dbReference type="PANTHER" id="PTHR20963">
    <property type="entry name" value="MULTIPLE INOSITOL POLYPHOSPHATE PHOSPHATASE-RELATED"/>
    <property type="match status" value="1"/>
</dbReference>
<feature type="active site" description="Nucleophile" evidence="16">
    <location>
        <position position="65"/>
    </location>
</feature>
<dbReference type="RefSeq" id="XP_037215058.1">
    <property type="nucleotide sequence ID" value="XM_037368132.1"/>
</dbReference>
<evidence type="ECO:0000256" key="7">
    <source>
        <dbReference type="ARBA" id="ARBA00041857"/>
    </source>
</evidence>
<dbReference type="PIRSF" id="PIRSF000894">
    <property type="entry name" value="Acid_phosphatase"/>
    <property type="match status" value="1"/>
</dbReference>
<feature type="active site" description="Proton donor" evidence="16">
    <location>
        <position position="369"/>
    </location>
</feature>
<feature type="disulfide bond" evidence="17">
    <location>
        <begin position="444"/>
        <end position="459"/>
    </location>
</feature>
<comment type="catalytic activity">
    <reaction evidence="10">
        <text>1D-myo-inositol 1,2-bisphosphate + H2O = 1D-myo-inositol 2-phosphate + phosphate</text>
        <dbReference type="Rhea" id="RHEA:77135"/>
        <dbReference type="ChEBI" id="CHEBI:15377"/>
        <dbReference type="ChEBI" id="CHEBI:43474"/>
        <dbReference type="ChEBI" id="CHEBI:84142"/>
        <dbReference type="ChEBI" id="CHEBI:195539"/>
    </reaction>
    <physiologicalReaction direction="left-to-right" evidence="10">
        <dbReference type="Rhea" id="RHEA:77136"/>
    </physiologicalReaction>
</comment>
<feature type="signal peptide" evidence="18">
    <location>
        <begin position="1"/>
        <end position="20"/>
    </location>
</feature>
<evidence type="ECO:0000256" key="3">
    <source>
        <dbReference type="ARBA" id="ARBA00022525"/>
    </source>
</evidence>
<dbReference type="PANTHER" id="PTHR20963:SF24">
    <property type="entry name" value="3-PHYTASE B"/>
    <property type="match status" value="1"/>
</dbReference>
<dbReference type="PROSITE" id="PS00616">
    <property type="entry name" value="HIS_ACID_PHOSPHAT_1"/>
    <property type="match status" value="1"/>
</dbReference>
<evidence type="ECO:0000256" key="4">
    <source>
        <dbReference type="ARBA" id="ARBA00022801"/>
    </source>
</evidence>
<organism evidence="19 20">
    <name type="scientific">Mycena indigotica</name>
    <dbReference type="NCBI Taxonomy" id="2126181"/>
    <lineage>
        <taxon>Eukaryota</taxon>
        <taxon>Fungi</taxon>
        <taxon>Dikarya</taxon>
        <taxon>Basidiomycota</taxon>
        <taxon>Agaricomycotina</taxon>
        <taxon>Agaricomycetes</taxon>
        <taxon>Agaricomycetidae</taxon>
        <taxon>Agaricales</taxon>
        <taxon>Marasmiineae</taxon>
        <taxon>Mycenaceae</taxon>
        <taxon>Mycena</taxon>
    </lineage>
</organism>
<dbReference type="CDD" id="cd07061">
    <property type="entry name" value="HP_HAP_like"/>
    <property type="match status" value="1"/>
</dbReference>
<protein>
    <recommendedName>
        <fullName evidence="14">Phytase A</fullName>
    </recommendedName>
    <alternativeName>
        <fullName evidence="15">Histidine acid phosphatase phyA</fullName>
    </alternativeName>
    <alternativeName>
        <fullName evidence="8">Myo-inositol hexakisphosphate phosphohydrolase A</fullName>
    </alternativeName>
    <alternativeName>
        <fullName evidence="7">Myo-inositol-hexaphosphate 3-phosphohydrolase A</fullName>
    </alternativeName>
</protein>
<comment type="catalytic activity">
    <reaction evidence="13">
        <text>1D-myo-inositol hexakisphosphate + H2O = 1D-myo-inositol 1,2,4,5,6-pentakisphosphate + phosphate</text>
        <dbReference type="Rhea" id="RHEA:16989"/>
        <dbReference type="ChEBI" id="CHEBI:15377"/>
        <dbReference type="ChEBI" id="CHEBI:43474"/>
        <dbReference type="ChEBI" id="CHEBI:57798"/>
        <dbReference type="ChEBI" id="CHEBI:58130"/>
        <dbReference type="EC" id="3.1.3.8"/>
    </reaction>
    <physiologicalReaction direction="left-to-right" evidence="13">
        <dbReference type="Rhea" id="RHEA:16990"/>
    </physiologicalReaction>
</comment>
<evidence type="ECO:0000256" key="12">
    <source>
        <dbReference type="ARBA" id="ARBA00043748"/>
    </source>
</evidence>
<evidence type="ECO:0000256" key="15">
    <source>
        <dbReference type="ARBA" id="ARBA00044262"/>
    </source>
</evidence>
<evidence type="ECO:0000313" key="19">
    <source>
        <dbReference type="EMBL" id="KAF7292630.1"/>
    </source>
</evidence>
<evidence type="ECO:0000256" key="13">
    <source>
        <dbReference type="ARBA" id="ARBA00043788"/>
    </source>
</evidence>
<feature type="chain" id="PRO_5034477646" description="Phytase A" evidence="18">
    <location>
        <begin position="21"/>
        <end position="484"/>
    </location>
</feature>
<gene>
    <name evidence="19" type="ORF">MIND_01160900</name>
</gene>
<feature type="disulfide bond" evidence="17">
    <location>
        <begin position="270"/>
        <end position="289"/>
    </location>
</feature>
<keyword evidence="20" id="KW-1185">Reference proteome</keyword>
<comment type="subunit">
    <text evidence="2">Monomer.</text>
</comment>
<keyword evidence="18" id="KW-0732">Signal</keyword>
<evidence type="ECO:0000256" key="18">
    <source>
        <dbReference type="SAM" id="SignalP"/>
    </source>
</evidence>
<dbReference type="InterPro" id="IPR033379">
    <property type="entry name" value="Acid_Pase_AS"/>
</dbReference>
<name>A0A8H6S799_9AGAR</name>
<comment type="catalytic activity">
    <reaction evidence="9">
        <text>1D-myo-inositol 1,2,5,6-tetrakisphosphate + H2O = 1D-myo-inositol 1,2,6-trisphosphate + phosphate</text>
        <dbReference type="Rhea" id="RHEA:77119"/>
        <dbReference type="ChEBI" id="CHEBI:15377"/>
        <dbReference type="ChEBI" id="CHEBI:43474"/>
        <dbReference type="ChEBI" id="CHEBI:195535"/>
        <dbReference type="ChEBI" id="CHEBI:195537"/>
    </reaction>
    <physiologicalReaction direction="left-to-right" evidence="9">
        <dbReference type="Rhea" id="RHEA:77120"/>
    </physiologicalReaction>
</comment>
<evidence type="ECO:0000256" key="9">
    <source>
        <dbReference type="ARBA" id="ARBA00043670"/>
    </source>
</evidence>
<comment type="caution">
    <text evidence="19">The sequence shown here is derived from an EMBL/GenBank/DDBJ whole genome shotgun (WGS) entry which is preliminary data.</text>
</comment>